<dbReference type="Pfam" id="PF08238">
    <property type="entry name" value="Sel1"/>
    <property type="match status" value="3"/>
</dbReference>
<proteinExistence type="predicted"/>
<organism evidence="3 4">
    <name type="scientific">Methylophaga thalassica</name>
    <dbReference type="NCBI Taxonomy" id="40223"/>
    <lineage>
        <taxon>Bacteria</taxon>
        <taxon>Pseudomonadati</taxon>
        <taxon>Pseudomonadota</taxon>
        <taxon>Gammaproteobacteria</taxon>
        <taxon>Thiotrichales</taxon>
        <taxon>Piscirickettsiaceae</taxon>
        <taxon>Methylophaga</taxon>
    </lineage>
</organism>
<sequence length="384" mass="43330">MKISLHIQWLSILALLFFFTLFTVDVFADDVQDGIAAYKQGDFQTAYQAWHQAAENNVAEAQWMLAILLLNGQGVKQDKVAAYSWLTLASEKQHKQAMIDRMAIRDRLSAEELMNADTLTKAFRDKQMAKTAINHQKEKAFHWFEKAAKQGDPQAQYQLGEMLLNGEGVKQDKVAAYSWFSLASEQNQPQAIVKQAQLKTELSRSQIEKANALMLTNRDNHLITDKPPGLPDLVNEVNVKNKENQLLAEQSSVDTSLLETREKPLSEKLDEPAKPTQTKPETKPKSVMTTVYRVQVGAFRSRQQVDIALTQLTKKSAAIVQKYETTITEPVENTEKPDFYRLQLGNFAAKSEATTLCRHLAENKQACFVVTADKMQKTTVAKQP</sequence>
<dbReference type="Proteomes" id="UP001161423">
    <property type="component" value="Unassembled WGS sequence"/>
</dbReference>
<dbReference type="SUPFAM" id="SSF81901">
    <property type="entry name" value="HCP-like"/>
    <property type="match status" value="1"/>
</dbReference>
<evidence type="ECO:0000313" key="3">
    <source>
        <dbReference type="EMBL" id="GLP99427.1"/>
    </source>
</evidence>
<keyword evidence="4" id="KW-1185">Reference proteome</keyword>
<evidence type="ECO:0000259" key="2">
    <source>
        <dbReference type="PROSITE" id="PS51724"/>
    </source>
</evidence>
<dbReference type="InterPro" id="IPR006597">
    <property type="entry name" value="Sel1-like"/>
</dbReference>
<dbReference type="Pfam" id="PF05036">
    <property type="entry name" value="SPOR"/>
    <property type="match status" value="1"/>
</dbReference>
<dbReference type="InterPro" id="IPR007730">
    <property type="entry name" value="SPOR-like_dom"/>
</dbReference>
<feature type="region of interest" description="Disordered" evidence="1">
    <location>
        <begin position="249"/>
        <end position="286"/>
    </location>
</feature>
<dbReference type="PANTHER" id="PTHR11102">
    <property type="entry name" value="SEL-1-LIKE PROTEIN"/>
    <property type="match status" value="1"/>
</dbReference>
<dbReference type="InterPro" id="IPR050767">
    <property type="entry name" value="Sel1_AlgK"/>
</dbReference>
<dbReference type="Gene3D" id="1.25.40.10">
    <property type="entry name" value="Tetratricopeptide repeat domain"/>
    <property type="match status" value="2"/>
</dbReference>
<feature type="domain" description="SPOR" evidence="2">
    <location>
        <begin position="286"/>
        <end position="373"/>
    </location>
</feature>
<dbReference type="PANTHER" id="PTHR11102:SF160">
    <property type="entry name" value="ERAD-ASSOCIATED E3 UBIQUITIN-PROTEIN LIGASE COMPONENT HRD3"/>
    <property type="match status" value="1"/>
</dbReference>
<comment type="caution">
    <text evidence="3">The sequence shown here is derived from an EMBL/GenBank/DDBJ whole genome shotgun (WGS) entry which is preliminary data.</text>
</comment>
<dbReference type="EMBL" id="BSND01000004">
    <property type="protein sequence ID" value="GLP99427.1"/>
    <property type="molecule type" value="Genomic_DNA"/>
</dbReference>
<reference evidence="3" key="1">
    <citation type="journal article" date="2014" name="Int. J. Syst. Evol. Microbiol.">
        <title>Complete genome of a new Firmicutes species belonging to the dominant human colonic microbiota ('Ruminococcus bicirculans') reveals two chromosomes and a selective capacity to utilize plant glucans.</title>
        <authorList>
            <consortium name="NISC Comparative Sequencing Program"/>
            <person name="Wegmann U."/>
            <person name="Louis P."/>
            <person name="Goesmann A."/>
            <person name="Henrissat B."/>
            <person name="Duncan S.H."/>
            <person name="Flint H.J."/>
        </authorList>
    </citation>
    <scope>NUCLEOTIDE SEQUENCE</scope>
    <source>
        <strain evidence="3">NBRC 102424</strain>
    </source>
</reference>
<name>A0ABQ5TV64_9GAMM</name>
<evidence type="ECO:0000256" key="1">
    <source>
        <dbReference type="SAM" id="MobiDB-lite"/>
    </source>
</evidence>
<dbReference type="SUPFAM" id="SSF110997">
    <property type="entry name" value="Sporulation related repeat"/>
    <property type="match status" value="1"/>
</dbReference>
<dbReference type="PROSITE" id="PS51724">
    <property type="entry name" value="SPOR"/>
    <property type="match status" value="1"/>
</dbReference>
<protein>
    <recommendedName>
        <fullName evidence="2">SPOR domain-containing protein</fullName>
    </recommendedName>
</protein>
<accession>A0ABQ5TV64</accession>
<feature type="compositionally biased region" description="Basic and acidic residues" evidence="1">
    <location>
        <begin position="259"/>
        <end position="273"/>
    </location>
</feature>
<evidence type="ECO:0000313" key="4">
    <source>
        <dbReference type="Proteomes" id="UP001161423"/>
    </source>
</evidence>
<dbReference type="Gene3D" id="3.30.70.1070">
    <property type="entry name" value="Sporulation related repeat"/>
    <property type="match status" value="1"/>
</dbReference>
<feature type="compositionally biased region" description="Polar residues" evidence="1">
    <location>
        <begin position="249"/>
        <end position="258"/>
    </location>
</feature>
<dbReference type="RefSeq" id="WP_284722806.1">
    <property type="nucleotide sequence ID" value="NZ_BSND01000004.1"/>
</dbReference>
<gene>
    <name evidence="3" type="ORF">GCM10007891_12810</name>
</gene>
<reference evidence="3" key="2">
    <citation type="submission" date="2023-01" db="EMBL/GenBank/DDBJ databases">
        <title>Draft genome sequence of Methylophaga thalassica strain NBRC 102424.</title>
        <authorList>
            <person name="Sun Q."/>
            <person name="Mori K."/>
        </authorList>
    </citation>
    <scope>NUCLEOTIDE SEQUENCE</scope>
    <source>
        <strain evidence="3">NBRC 102424</strain>
    </source>
</reference>
<dbReference type="SMART" id="SM00671">
    <property type="entry name" value="SEL1"/>
    <property type="match status" value="3"/>
</dbReference>
<dbReference type="InterPro" id="IPR011990">
    <property type="entry name" value="TPR-like_helical_dom_sf"/>
</dbReference>
<dbReference type="InterPro" id="IPR036680">
    <property type="entry name" value="SPOR-like_sf"/>
</dbReference>